<dbReference type="InterPro" id="IPR020846">
    <property type="entry name" value="MFS_dom"/>
</dbReference>
<evidence type="ECO:0000313" key="6">
    <source>
        <dbReference type="EMBL" id="OAS27228.1"/>
    </source>
</evidence>
<evidence type="ECO:0000256" key="4">
    <source>
        <dbReference type="SAM" id="Phobius"/>
    </source>
</evidence>
<dbReference type="Proteomes" id="UP000078316">
    <property type="component" value="Unassembled WGS sequence"/>
</dbReference>
<comment type="caution">
    <text evidence="6">The sequence shown here is derived from an EMBL/GenBank/DDBJ whole genome shotgun (WGS) entry which is preliminary data.</text>
</comment>
<feature type="transmembrane region" description="Helical" evidence="4">
    <location>
        <begin position="170"/>
        <end position="192"/>
    </location>
</feature>
<protein>
    <submittedName>
        <fullName evidence="6">Fosmidomycin resistance protein</fullName>
    </submittedName>
</protein>
<sequence>MPAAALVQSAARPAMPVLAALSVAHLLNDTLQSMIPAIYPLVKETYGLDFAQIGLITLAFQVTSSLLQPLLGYVTDRRPWPHAMVAGMGATLAGILGLSFASSYAMVLASAALVGTGSAVFHPEATRMARHAAAGQQGLAQGVFQIGGHVGYSIGPLLAAAIVVPHGQASLSWFSGIAILAMMLMSWTVSLSMNSRRQQEALGAKVTEARAPVMPAGRVAFSMTILILLLMSKNAYQASFTSYYTFYLIERFGVSVQASQLMLFGFLVVGAAGVILGGMLGDRIGRDRVIWISILGPLPLALLLPHADLFWTGVLSVLASFIMASAFSSILIYAIDLVPHRVGLVGGLFYGLSFGLGGLAAGGLGLLADRLGIVEVFRLCAYLPALGLLAFLLPKRV</sequence>
<feature type="transmembrane region" description="Helical" evidence="4">
    <location>
        <begin position="213"/>
        <end position="232"/>
    </location>
</feature>
<dbReference type="AlphaFoldDB" id="A0A179SH88"/>
<evidence type="ECO:0000256" key="1">
    <source>
        <dbReference type="ARBA" id="ARBA00022692"/>
    </source>
</evidence>
<accession>A0A179SH88</accession>
<dbReference type="GO" id="GO:0022857">
    <property type="term" value="F:transmembrane transporter activity"/>
    <property type="evidence" value="ECO:0007669"/>
    <property type="project" value="InterPro"/>
</dbReference>
<proteinExistence type="predicted"/>
<evidence type="ECO:0000256" key="3">
    <source>
        <dbReference type="ARBA" id="ARBA00023136"/>
    </source>
</evidence>
<keyword evidence="1 4" id="KW-0812">Transmembrane</keyword>
<feature type="transmembrane region" description="Helical" evidence="4">
    <location>
        <begin position="252"/>
        <end position="277"/>
    </location>
</feature>
<dbReference type="Gene3D" id="1.20.1250.20">
    <property type="entry name" value="MFS general substrate transporter like domains"/>
    <property type="match status" value="2"/>
</dbReference>
<feature type="transmembrane region" description="Helical" evidence="4">
    <location>
        <begin position="313"/>
        <end position="335"/>
    </location>
</feature>
<dbReference type="GO" id="GO:0005886">
    <property type="term" value="C:plasma membrane"/>
    <property type="evidence" value="ECO:0007669"/>
    <property type="project" value="TreeGrafter"/>
</dbReference>
<gene>
    <name evidence="6" type="ORF">A5481_02030</name>
</gene>
<feature type="transmembrane region" description="Helical" evidence="4">
    <location>
        <begin position="373"/>
        <end position="393"/>
    </location>
</feature>
<dbReference type="PROSITE" id="PS50850">
    <property type="entry name" value="MFS"/>
    <property type="match status" value="1"/>
</dbReference>
<dbReference type="EMBL" id="LWHQ01000006">
    <property type="protein sequence ID" value="OAS27228.1"/>
    <property type="molecule type" value="Genomic_DNA"/>
</dbReference>
<dbReference type="OrthoDB" id="9770492at2"/>
<dbReference type="SUPFAM" id="SSF103473">
    <property type="entry name" value="MFS general substrate transporter"/>
    <property type="match status" value="1"/>
</dbReference>
<feature type="transmembrane region" description="Helical" evidence="4">
    <location>
        <begin position="347"/>
        <end position="367"/>
    </location>
</feature>
<dbReference type="InterPro" id="IPR036259">
    <property type="entry name" value="MFS_trans_sf"/>
</dbReference>
<feature type="transmembrane region" description="Helical" evidence="4">
    <location>
        <begin position="104"/>
        <end position="121"/>
    </location>
</feature>
<name>A0A179SH88_9HYPH</name>
<dbReference type="InterPro" id="IPR011701">
    <property type="entry name" value="MFS"/>
</dbReference>
<feature type="transmembrane region" description="Helical" evidence="4">
    <location>
        <begin position="289"/>
        <end position="307"/>
    </location>
</feature>
<feature type="transmembrane region" description="Helical" evidence="4">
    <location>
        <begin position="142"/>
        <end position="164"/>
    </location>
</feature>
<evidence type="ECO:0000259" key="5">
    <source>
        <dbReference type="PROSITE" id="PS50850"/>
    </source>
</evidence>
<keyword evidence="3 4" id="KW-0472">Membrane</keyword>
<evidence type="ECO:0000256" key="2">
    <source>
        <dbReference type="ARBA" id="ARBA00022989"/>
    </source>
</evidence>
<feature type="domain" description="Major facilitator superfamily (MFS) profile" evidence="5">
    <location>
        <begin position="17"/>
        <end position="397"/>
    </location>
</feature>
<keyword evidence="2 4" id="KW-1133">Transmembrane helix</keyword>
<organism evidence="6 7">
    <name type="scientific">Methylobacterium platani</name>
    <dbReference type="NCBI Taxonomy" id="427683"/>
    <lineage>
        <taxon>Bacteria</taxon>
        <taxon>Pseudomonadati</taxon>
        <taxon>Pseudomonadota</taxon>
        <taxon>Alphaproteobacteria</taxon>
        <taxon>Hyphomicrobiales</taxon>
        <taxon>Methylobacteriaceae</taxon>
        <taxon>Methylobacterium</taxon>
    </lineage>
</organism>
<dbReference type="PANTHER" id="PTHR43129:SF1">
    <property type="entry name" value="FOSMIDOMYCIN RESISTANCE PROTEIN"/>
    <property type="match status" value="1"/>
</dbReference>
<dbReference type="CDD" id="cd17478">
    <property type="entry name" value="MFS_FsR"/>
    <property type="match status" value="1"/>
</dbReference>
<feature type="transmembrane region" description="Helical" evidence="4">
    <location>
        <begin position="50"/>
        <end position="67"/>
    </location>
</feature>
<evidence type="ECO:0000313" key="7">
    <source>
        <dbReference type="Proteomes" id="UP000078316"/>
    </source>
</evidence>
<dbReference type="STRING" id="427683.A5481_02030"/>
<dbReference type="PANTHER" id="PTHR43129">
    <property type="entry name" value="FOSMIDOMYCIN RESISTANCE PROTEIN"/>
    <property type="match status" value="1"/>
</dbReference>
<dbReference type="Pfam" id="PF07690">
    <property type="entry name" value="MFS_1"/>
    <property type="match status" value="1"/>
</dbReference>
<dbReference type="RefSeq" id="WP_048435243.1">
    <property type="nucleotide sequence ID" value="NZ_LWHQ01000006.1"/>
</dbReference>
<reference evidence="6 7" key="1">
    <citation type="submission" date="2016-04" db="EMBL/GenBank/DDBJ databases">
        <authorList>
            <person name="Evans L.H."/>
            <person name="Alamgir A."/>
            <person name="Owens N."/>
            <person name="Weber N.D."/>
            <person name="Virtaneva K."/>
            <person name="Barbian K."/>
            <person name="Babar A."/>
            <person name="Rosenke K."/>
        </authorList>
    </citation>
    <scope>NUCLEOTIDE SEQUENCE [LARGE SCALE GENOMIC DNA]</scope>
    <source>
        <strain evidence="6 7">PMB02</strain>
    </source>
</reference>